<sequence>MWNRRLLTNVVKLSHSRFLDFHNFILPLVPVAICVFFLSVCVAAEVSIGDDNDDSGDYYYDDFATYVDDDEDDDKMKAVITWMQEKHMILAGDELNIFY</sequence>
<keyword evidence="1" id="KW-1133">Transmembrane helix</keyword>
<keyword evidence="1" id="KW-0812">Transmembrane</keyword>
<comment type="caution">
    <text evidence="2">The sequence shown here is derived from an EMBL/GenBank/DDBJ whole genome shotgun (WGS) entry which is preliminary data.</text>
</comment>
<dbReference type="AlphaFoldDB" id="A0AAV4FUY9"/>
<evidence type="ECO:0000313" key="3">
    <source>
        <dbReference type="Proteomes" id="UP000762676"/>
    </source>
</evidence>
<proteinExistence type="predicted"/>
<keyword evidence="3" id="KW-1185">Reference proteome</keyword>
<reference evidence="2 3" key="1">
    <citation type="journal article" date="2021" name="Elife">
        <title>Chloroplast acquisition without the gene transfer in kleptoplastic sea slugs, Plakobranchus ocellatus.</title>
        <authorList>
            <person name="Maeda T."/>
            <person name="Takahashi S."/>
            <person name="Yoshida T."/>
            <person name="Shimamura S."/>
            <person name="Takaki Y."/>
            <person name="Nagai Y."/>
            <person name="Toyoda A."/>
            <person name="Suzuki Y."/>
            <person name="Arimoto A."/>
            <person name="Ishii H."/>
            <person name="Satoh N."/>
            <person name="Nishiyama T."/>
            <person name="Hasebe M."/>
            <person name="Maruyama T."/>
            <person name="Minagawa J."/>
            <person name="Obokata J."/>
            <person name="Shigenobu S."/>
        </authorList>
    </citation>
    <scope>NUCLEOTIDE SEQUENCE [LARGE SCALE GENOMIC DNA]</scope>
</reference>
<feature type="transmembrane region" description="Helical" evidence="1">
    <location>
        <begin position="21"/>
        <end position="40"/>
    </location>
</feature>
<evidence type="ECO:0000256" key="1">
    <source>
        <dbReference type="SAM" id="Phobius"/>
    </source>
</evidence>
<evidence type="ECO:0000313" key="2">
    <source>
        <dbReference type="EMBL" id="GFR77072.1"/>
    </source>
</evidence>
<organism evidence="2 3">
    <name type="scientific">Elysia marginata</name>
    <dbReference type="NCBI Taxonomy" id="1093978"/>
    <lineage>
        <taxon>Eukaryota</taxon>
        <taxon>Metazoa</taxon>
        <taxon>Spiralia</taxon>
        <taxon>Lophotrochozoa</taxon>
        <taxon>Mollusca</taxon>
        <taxon>Gastropoda</taxon>
        <taxon>Heterobranchia</taxon>
        <taxon>Euthyneura</taxon>
        <taxon>Panpulmonata</taxon>
        <taxon>Sacoglossa</taxon>
        <taxon>Placobranchoidea</taxon>
        <taxon>Plakobranchidae</taxon>
        <taxon>Elysia</taxon>
    </lineage>
</organism>
<keyword evidence="1" id="KW-0472">Membrane</keyword>
<protein>
    <submittedName>
        <fullName evidence="2">Uncharacterized protein</fullName>
    </submittedName>
</protein>
<name>A0AAV4FUY9_9GAST</name>
<accession>A0AAV4FUY9</accession>
<dbReference type="EMBL" id="BMAT01004617">
    <property type="protein sequence ID" value="GFR77072.1"/>
    <property type="molecule type" value="Genomic_DNA"/>
</dbReference>
<gene>
    <name evidence="2" type="ORF">ElyMa_002229200</name>
</gene>
<dbReference type="Proteomes" id="UP000762676">
    <property type="component" value="Unassembled WGS sequence"/>
</dbReference>